<protein>
    <submittedName>
        <fullName evidence="1">DNA damage-binding protein 1</fullName>
    </submittedName>
</protein>
<sequence length="35" mass="4190">MELRRNGTEADECHQLLCRQFHQSSRAQSDYCVNY</sequence>
<evidence type="ECO:0000313" key="1">
    <source>
        <dbReference type="EMBL" id="MBX06452.1"/>
    </source>
</evidence>
<reference evidence="1" key="1">
    <citation type="submission" date="2018-02" db="EMBL/GenBank/DDBJ databases">
        <title>Rhizophora mucronata_Transcriptome.</title>
        <authorList>
            <person name="Meera S.P."/>
            <person name="Sreeshan A."/>
            <person name="Augustine A."/>
        </authorList>
    </citation>
    <scope>NUCLEOTIDE SEQUENCE</scope>
    <source>
        <tissue evidence="1">Leaf</tissue>
    </source>
</reference>
<accession>A0A2P2KL47</accession>
<proteinExistence type="predicted"/>
<dbReference type="EMBL" id="GGEC01025968">
    <property type="protein sequence ID" value="MBX06452.1"/>
    <property type="molecule type" value="Transcribed_RNA"/>
</dbReference>
<organism evidence="1">
    <name type="scientific">Rhizophora mucronata</name>
    <name type="common">Asiatic mangrove</name>
    <dbReference type="NCBI Taxonomy" id="61149"/>
    <lineage>
        <taxon>Eukaryota</taxon>
        <taxon>Viridiplantae</taxon>
        <taxon>Streptophyta</taxon>
        <taxon>Embryophyta</taxon>
        <taxon>Tracheophyta</taxon>
        <taxon>Spermatophyta</taxon>
        <taxon>Magnoliopsida</taxon>
        <taxon>eudicotyledons</taxon>
        <taxon>Gunneridae</taxon>
        <taxon>Pentapetalae</taxon>
        <taxon>rosids</taxon>
        <taxon>fabids</taxon>
        <taxon>Malpighiales</taxon>
        <taxon>Rhizophoraceae</taxon>
        <taxon>Rhizophora</taxon>
    </lineage>
</organism>
<name>A0A2P2KL47_RHIMU</name>
<dbReference type="AlphaFoldDB" id="A0A2P2KL47"/>